<evidence type="ECO:0000313" key="3">
    <source>
        <dbReference type="Proteomes" id="UP001151760"/>
    </source>
</evidence>
<dbReference type="EMBL" id="BQNB010011183">
    <property type="protein sequence ID" value="GJS87257.1"/>
    <property type="molecule type" value="Genomic_DNA"/>
</dbReference>
<feature type="region of interest" description="Disordered" evidence="1">
    <location>
        <begin position="61"/>
        <end position="96"/>
    </location>
</feature>
<reference evidence="2" key="2">
    <citation type="submission" date="2022-01" db="EMBL/GenBank/DDBJ databases">
        <authorList>
            <person name="Yamashiro T."/>
            <person name="Shiraishi A."/>
            <person name="Satake H."/>
            <person name="Nakayama K."/>
        </authorList>
    </citation>
    <scope>NUCLEOTIDE SEQUENCE</scope>
</reference>
<protein>
    <submittedName>
        <fullName evidence="2">Uncharacterized protein</fullName>
    </submittedName>
</protein>
<evidence type="ECO:0000256" key="1">
    <source>
        <dbReference type="SAM" id="MobiDB-lite"/>
    </source>
</evidence>
<gene>
    <name evidence="2" type="ORF">Tco_0769893</name>
</gene>
<dbReference type="Proteomes" id="UP001151760">
    <property type="component" value="Unassembled WGS sequence"/>
</dbReference>
<sequence length="249" mass="28414">MNVYQVEHRIVAVRTSSRSNVAIYTLPIFLYHSEAHHGVIPSEDPKEEACRDITWGRHHISPSNVPASMESGDQPRCEVGESSAAATTRQPGPTMARRSIQFLDTISQNRESRFTPTSPMPRIDRAAVRAEIERLRRVATSGSVRNADDRATRHIMRIQALEARARDDTLEDTASRRYRSCFGLAIPVDMVLISILPNRGDHFVMELIMYVFQFKYEWWYLSHVCNRIGFVNEMSTTPDMPLKHEIATS</sequence>
<accession>A0ABQ4ZBM1</accession>
<keyword evidence="3" id="KW-1185">Reference proteome</keyword>
<organism evidence="2 3">
    <name type="scientific">Tanacetum coccineum</name>
    <dbReference type="NCBI Taxonomy" id="301880"/>
    <lineage>
        <taxon>Eukaryota</taxon>
        <taxon>Viridiplantae</taxon>
        <taxon>Streptophyta</taxon>
        <taxon>Embryophyta</taxon>
        <taxon>Tracheophyta</taxon>
        <taxon>Spermatophyta</taxon>
        <taxon>Magnoliopsida</taxon>
        <taxon>eudicotyledons</taxon>
        <taxon>Gunneridae</taxon>
        <taxon>Pentapetalae</taxon>
        <taxon>asterids</taxon>
        <taxon>campanulids</taxon>
        <taxon>Asterales</taxon>
        <taxon>Asteraceae</taxon>
        <taxon>Asteroideae</taxon>
        <taxon>Anthemideae</taxon>
        <taxon>Anthemidinae</taxon>
        <taxon>Tanacetum</taxon>
    </lineage>
</organism>
<reference evidence="2" key="1">
    <citation type="journal article" date="2022" name="Int. J. Mol. Sci.">
        <title>Draft Genome of Tanacetum Coccineum: Genomic Comparison of Closely Related Tanacetum-Family Plants.</title>
        <authorList>
            <person name="Yamashiro T."/>
            <person name="Shiraishi A."/>
            <person name="Nakayama K."/>
            <person name="Satake H."/>
        </authorList>
    </citation>
    <scope>NUCLEOTIDE SEQUENCE</scope>
</reference>
<name>A0ABQ4ZBM1_9ASTR</name>
<proteinExistence type="predicted"/>
<comment type="caution">
    <text evidence="2">The sequence shown here is derived from an EMBL/GenBank/DDBJ whole genome shotgun (WGS) entry which is preliminary data.</text>
</comment>
<evidence type="ECO:0000313" key="2">
    <source>
        <dbReference type="EMBL" id="GJS87257.1"/>
    </source>
</evidence>